<dbReference type="AlphaFoldDB" id="A0ABD0M7P2"/>
<evidence type="ECO:0000313" key="1">
    <source>
        <dbReference type="EMBL" id="KAK7507547.1"/>
    </source>
</evidence>
<accession>A0ABD0M7P2</accession>
<organism evidence="1 2">
    <name type="scientific">Batillaria attramentaria</name>
    <dbReference type="NCBI Taxonomy" id="370345"/>
    <lineage>
        <taxon>Eukaryota</taxon>
        <taxon>Metazoa</taxon>
        <taxon>Spiralia</taxon>
        <taxon>Lophotrochozoa</taxon>
        <taxon>Mollusca</taxon>
        <taxon>Gastropoda</taxon>
        <taxon>Caenogastropoda</taxon>
        <taxon>Sorbeoconcha</taxon>
        <taxon>Cerithioidea</taxon>
        <taxon>Batillariidae</taxon>
        <taxon>Batillaria</taxon>
    </lineage>
</organism>
<protein>
    <submittedName>
        <fullName evidence="1">Uncharacterized protein</fullName>
    </submittedName>
</protein>
<keyword evidence="2" id="KW-1185">Reference proteome</keyword>
<gene>
    <name evidence="1" type="ORF">BaRGS_00001482</name>
</gene>
<name>A0ABD0M7P2_9CAEN</name>
<reference evidence="1 2" key="1">
    <citation type="journal article" date="2023" name="Sci. Data">
        <title>Genome assembly of the Korean intertidal mud-creeper Batillaria attramentaria.</title>
        <authorList>
            <person name="Patra A.K."/>
            <person name="Ho P.T."/>
            <person name="Jun S."/>
            <person name="Lee S.J."/>
            <person name="Kim Y."/>
            <person name="Won Y.J."/>
        </authorList>
    </citation>
    <scope>NUCLEOTIDE SEQUENCE [LARGE SCALE GENOMIC DNA]</scope>
    <source>
        <strain evidence="1">Wonlab-2016</strain>
    </source>
</reference>
<dbReference type="Proteomes" id="UP001519460">
    <property type="component" value="Unassembled WGS sequence"/>
</dbReference>
<proteinExistence type="predicted"/>
<sequence length="83" mass="9452">MQQPENQEKVALHTDHIMQDPLNQTRDLWLGNLWPHCGGAFSDLTEYGHASAVLFLEFWKLKCKLNSAEVSSRKTKPDAILAM</sequence>
<dbReference type="EMBL" id="JACVVK020000004">
    <property type="protein sequence ID" value="KAK7507547.1"/>
    <property type="molecule type" value="Genomic_DNA"/>
</dbReference>
<comment type="caution">
    <text evidence="1">The sequence shown here is derived from an EMBL/GenBank/DDBJ whole genome shotgun (WGS) entry which is preliminary data.</text>
</comment>
<evidence type="ECO:0000313" key="2">
    <source>
        <dbReference type="Proteomes" id="UP001519460"/>
    </source>
</evidence>